<dbReference type="OrthoDB" id="2871523at2"/>
<dbReference type="AlphaFoldDB" id="A0A2U2MWK2"/>
<reference evidence="1 2" key="1">
    <citation type="submission" date="2018-05" db="EMBL/GenBank/DDBJ databases">
        <title>Spiribacter halobius sp. nov., a moderately halophilic bacterium isolated from marine solar saltern.</title>
        <authorList>
            <person name="Zheng W.-S."/>
            <person name="Lu D.-C."/>
            <person name="Du Z.-J."/>
        </authorList>
    </citation>
    <scope>NUCLEOTIDE SEQUENCE [LARGE SCALE GENOMIC DNA]</scope>
    <source>
        <strain evidence="1 2">E85</strain>
    </source>
</reference>
<dbReference type="Gene3D" id="3.10.180.10">
    <property type="entry name" value="2,3-Dihydroxybiphenyl 1,2-Dioxygenase, domain 1"/>
    <property type="match status" value="1"/>
</dbReference>
<keyword evidence="2" id="KW-1185">Reference proteome</keyword>
<gene>
    <name evidence="1" type="ORF">DEM34_17560</name>
</gene>
<organism evidence="1 2">
    <name type="scientific">Sediminicurvatus halobius</name>
    <dbReference type="NCBI Taxonomy" id="2182432"/>
    <lineage>
        <taxon>Bacteria</taxon>
        <taxon>Pseudomonadati</taxon>
        <taxon>Pseudomonadota</taxon>
        <taxon>Gammaproteobacteria</taxon>
        <taxon>Chromatiales</taxon>
        <taxon>Ectothiorhodospiraceae</taxon>
        <taxon>Sediminicurvatus</taxon>
    </lineage>
</organism>
<evidence type="ECO:0000313" key="1">
    <source>
        <dbReference type="EMBL" id="PWG61233.1"/>
    </source>
</evidence>
<comment type="caution">
    <text evidence="1">The sequence shown here is derived from an EMBL/GenBank/DDBJ whole genome shotgun (WGS) entry which is preliminary data.</text>
</comment>
<dbReference type="Proteomes" id="UP000245474">
    <property type="component" value="Unassembled WGS sequence"/>
</dbReference>
<sequence>MSPKFEPGKNIAMKVPVHEYEKTVAFYRDVLGLKTIQDDTPSSTESAKFEFGGKVLWIDKVSSLSQAEIWLELVTDRGDDAARHLEDNGCIRRDEIEALPHGFRGFWVSSPSNIIHLVTENDGT</sequence>
<dbReference type="RefSeq" id="WP_109680132.1">
    <property type="nucleotide sequence ID" value="NZ_CP086615.1"/>
</dbReference>
<name>A0A2U2MWK2_9GAMM</name>
<dbReference type="SUPFAM" id="SSF54593">
    <property type="entry name" value="Glyoxalase/Bleomycin resistance protein/Dihydroxybiphenyl dioxygenase"/>
    <property type="match status" value="1"/>
</dbReference>
<dbReference type="InterPro" id="IPR029068">
    <property type="entry name" value="Glyas_Bleomycin-R_OHBP_Dase"/>
</dbReference>
<proteinExistence type="predicted"/>
<dbReference type="EMBL" id="QFFI01000043">
    <property type="protein sequence ID" value="PWG61233.1"/>
    <property type="molecule type" value="Genomic_DNA"/>
</dbReference>
<evidence type="ECO:0008006" key="3">
    <source>
        <dbReference type="Google" id="ProtNLM"/>
    </source>
</evidence>
<protein>
    <recommendedName>
        <fullName evidence="3">VOC domain-containing protein</fullName>
    </recommendedName>
</protein>
<accession>A0A2U2MWK2</accession>
<evidence type="ECO:0000313" key="2">
    <source>
        <dbReference type="Proteomes" id="UP000245474"/>
    </source>
</evidence>